<dbReference type="EMBL" id="ONZQ02000007">
    <property type="protein sequence ID" value="SPO02623.1"/>
    <property type="molecule type" value="Genomic_DNA"/>
</dbReference>
<evidence type="ECO:0000256" key="1">
    <source>
        <dbReference type="SAM" id="MobiDB-lite"/>
    </source>
</evidence>
<dbReference type="Proteomes" id="UP001187682">
    <property type="component" value="Unassembled WGS sequence"/>
</dbReference>
<accession>A0AAE8SVE5</accession>
<evidence type="ECO:0000313" key="4">
    <source>
        <dbReference type="Proteomes" id="UP001187682"/>
    </source>
</evidence>
<protein>
    <submittedName>
        <fullName evidence="3">Related to carbohydrate kinase MAK32 protein</fullName>
    </submittedName>
</protein>
<dbReference type="InterPro" id="IPR029056">
    <property type="entry name" value="Ribokinase-like"/>
</dbReference>
<keyword evidence="3" id="KW-0418">Kinase</keyword>
<organism evidence="3 4">
    <name type="scientific">Cephalotrichum gorgonifer</name>
    <dbReference type="NCBI Taxonomy" id="2041049"/>
    <lineage>
        <taxon>Eukaryota</taxon>
        <taxon>Fungi</taxon>
        <taxon>Dikarya</taxon>
        <taxon>Ascomycota</taxon>
        <taxon>Pezizomycotina</taxon>
        <taxon>Sordariomycetes</taxon>
        <taxon>Hypocreomycetidae</taxon>
        <taxon>Microascales</taxon>
        <taxon>Microascaceae</taxon>
        <taxon>Cephalotrichum</taxon>
    </lineage>
</organism>
<evidence type="ECO:0000259" key="2">
    <source>
        <dbReference type="Pfam" id="PF00294"/>
    </source>
</evidence>
<gene>
    <name evidence="3" type="ORF">DNG_05296</name>
</gene>
<keyword evidence="3" id="KW-0808">Transferase</keyword>
<comment type="caution">
    <text evidence="3">The sequence shown here is derived from an EMBL/GenBank/DDBJ whole genome shotgun (WGS) entry which is preliminary data.</text>
</comment>
<dbReference type="PANTHER" id="PTHR47098">
    <property type="entry name" value="PROTEIN MAK32"/>
    <property type="match status" value="1"/>
</dbReference>
<sequence>MTVQEDPGRIPAASAADPAAGCEVADESSQAAQDKEQGSENQPKAIDFVTMAMFIIGKSRLGSLAGLLTAFADDIEFLPPTPPAHGVPGGAATYAALGARLVSPPPQSYSVGWVVDMGTDFPSDLVTLIDSWETSAVLRENPDRLTTRAWNGYGPAEKRDFKYLTPKRRLHADDIPPHLLSSKSFHLVCSPARCQEIVADLTKLRKRLMPPEEYARPFIIWEPVPDKCVPDELLACTNTLPVVDICSPNHTELAGFMADDGLDPVTGEISTAAIERHCEQLLGSICLQSFTLVVRAAEKGCFIARNGGRRRKPNQGAAKRRKKDHLHGNFHSDIDMEALFAGLMQDEDGSIAREEIEVDAGVEKWIPPYHQDSSKVVDPTGAGNTFLGGLAVALARGKSIEGAVIHGTISASFAVEQVGLPTLGHDEHGNETWNGERVDDRLDEFQERLSKQRHGTD</sequence>
<evidence type="ECO:0000313" key="3">
    <source>
        <dbReference type="EMBL" id="SPO02623.1"/>
    </source>
</evidence>
<feature type="domain" description="Carbohydrate kinase PfkB" evidence="2">
    <location>
        <begin position="372"/>
        <end position="419"/>
    </location>
</feature>
<dbReference type="InterPro" id="IPR011611">
    <property type="entry name" value="PfkB_dom"/>
</dbReference>
<feature type="compositionally biased region" description="Low complexity" evidence="1">
    <location>
        <begin position="11"/>
        <end position="20"/>
    </location>
</feature>
<reference evidence="3" key="1">
    <citation type="submission" date="2018-03" db="EMBL/GenBank/DDBJ databases">
        <authorList>
            <person name="Guldener U."/>
        </authorList>
    </citation>
    <scope>NUCLEOTIDE SEQUENCE</scope>
</reference>
<keyword evidence="4" id="KW-1185">Reference proteome</keyword>
<dbReference type="AlphaFoldDB" id="A0AAE8SVE5"/>
<proteinExistence type="predicted"/>
<dbReference type="Gene3D" id="3.40.1190.20">
    <property type="match status" value="2"/>
</dbReference>
<name>A0AAE8SVE5_9PEZI</name>
<feature type="region of interest" description="Disordered" evidence="1">
    <location>
        <begin position="1"/>
        <end position="43"/>
    </location>
</feature>
<dbReference type="Pfam" id="PF00294">
    <property type="entry name" value="PfkB"/>
    <property type="match status" value="1"/>
</dbReference>
<dbReference type="GO" id="GO:0016301">
    <property type="term" value="F:kinase activity"/>
    <property type="evidence" value="ECO:0007669"/>
    <property type="project" value="UniProtKB-KW"/>
</dbReference>
<dbReference type="PANTHER" id="PTHR47098:SF2">
    <property type="entry name" value="PROTEIN MAK32"/>
    <property type="match status" value="1"/>
</dbReference>
<dbReference type="SUPFAM" id="SSF53613">
    <property type="entry name" value="Ribokinase-like"/>
    <property type="match status" value="1"/>
</dbReference>